<evidence type="ECO:0000313" key="1">
    <source>
        <dbReference type="EMBL" id="KAH7659275.1"/>
    </source>
</evidence>
<accession>A0ACB7UG93</accession>
<evidence type="ECO:0000313" key="2">
    <source>
        <dbReference type="Proteomes" id="UP000827976"/>
    </source>
</evidence>
<dbReference type="EMBL" id="CM037026">
    <property type="protein sequence ID" value="KAH7659275.1"/>
    <property type="molecule type" value="Genomic_DNA"/>
</dbReference>
<comment type="caution">
    <text evidence="1">The sequence shown here is derived from an EMBL/GenBank/DDBJ whole genome shotgun (WGS) entry which is preliminary data.</text>
</comment>
<dbReference type="Proteomes" id="UP000827976">
    <property type="component" value="Chromosome 16"/>
</dbReference>
<proteinExistence type="predicted"/>
<name>A0ACB7UG93_DIOAL</name>
<sequence length="192" mass="20574">MAKLLVSFLLILFVTFIPSLNATLYIVGDTAGWDISANLWSWTTNKTFHVGDVLLFQYSRYHSLMEVNKEGFNTCNTSNSILSSNTGNTSITLTEPGDKYFVCGVLSHCLGGMKLNVQVNGDGSSSAPAPAVLPKASVLSPPSLPPPPVTNLKNNDSPFASASFGHLHGAMGSLFLTWILCAIFSSFLLILV</sequence>
<keyword evidence="2" id="KW-1185">Reference proteome</keyword>
<protein>
    <submittedName>
        <fullName evidence="1">Cupredoxins domain-containing protein</fullName>
    </submittedName>
</protein>
<gene>
    <name evidence="1" type="ORF">IHE45_16G021300</name>
</gene>
<reference evidence="2" key="1">
    <citation type="journal article" date="2022" name="Nat. Commun.">
        <title>Chromosome evolution and the genetic basis of agronomically important traits in greater yam.</title>
        <authorList>
            <person name="Bredeson J.V."/>
            <person name="Lyons J.B."/>
            <person name="Oniyinde I.O."/>
            <person name="Okereke N.R."/>
            <person name="Kolade O."/>
            <person name="Nnabue I."/>
            <person name="Nwadili C.O."/>
            <person name="Hribova E."/>
            <person name="Parker M."/>
            <person name="Nwogha J."/>
            <person name="Shu S."/>
            <person name="Carlson J."/>
            <person name="Kariba R."/>
            <person name="Muthemba S."/>
            <person name="Knop K."/>
            <person name="Barton G.J."/>
            <person name="Sherwood A.V."/>
            <person name="Lopez-Montes A."/>
            <person name="Asiedu R."/>
            <person name="Jamnadass R."/>
            <person name="Muchugi A."/>
            <person name="Goodstein D."/>
            <person name="Egesi C.N."/>
            <person name="Featherston J."/>
            <person name="Asfaw A."/>
            <person name="Simpson G.G."/>
            <person name="Dolezel J."/>
            <person name="Hendre P.S."/>
            <person name="Van Deynze A."/>
            <person name="Kumar P.L."/>
            <person name="Obidiegwu J.E."/>
            <person name="Bhattacharjee R."/>
            <person name="Rokhsar D.S."/>
        </authorList>
    </citation>
    <scope>NUCLEOTIDE SEQUENCE [LARGE SCALE GENOMIC DNA]</scope>
    <source>
        <strain evidence="2">cv. TDa95/00328</strain>
    </source>
</reference>
<organism evidence="1 2">
    <name type="scientific">Dioscorea alata</name>
    <name type="common">Purple yam</name>
    <dbReference type="NCBI Taxonomy" id="55571"/>
    <lineage>
        <taxon>Eukaryota</taxon>
        <taxon>Viridiplantae</taxon>
        <taxon>Streptophyta</taxon>
        <taxon>Embryophyta</taxon>
        <taxon>Tracheophyta</taxon>
        <taxon>Spermatophyta</taxon>
        <taxon>Magnoliopsida</taxon>
        <taxon>Liliopsida</taxon>
        <taxon>Dioscoreales</taxon>
        <taxon>Dioscoreaceae</taxon>
        <taxon>Dioscorea</taxon>
    </lineage>
</organism>